<dbReference type="Proteomes" id="UP000815677">
    <property type="component" value="Unassembled WGS sequence"/>
</dbReference>
<dbReference type="Pfam" id="PF00724">
    <property type="entry name" value="Oxidored_FMN"/>
    <property type="match status" value="2"/>
</dbReference>
<keyword evidence="3" id="KW-1185">Reference proteome</keyword>
<feature type="domain" description="NADH:flavin oxidoreductase/NADH oxidase N-terminal" evidence="1">
    <location>
        <begin position="5"/>
        <end position="98"/>
    </location>
</feature>
<dbReference type="PANTHER" id="PTHR22893:SF91">
    <property type="entry name" value="NADPH DEHYDROGENASE 2-RELATED"/>
    <property type="match status" value="1"/>
</dbReference>
<feature type="domain" description="NADH:flavin oxidoreductase/NADH oxidase N-terminal" evidence="1">
    <location>
        <begin position="114"/>
        <end position="316"/>
    </location>
</feature>
<dbReference type="CDD" id="cd02933">
    <property type="entry name" value="OYE_like_FMN"/>
    <property type="match status" value="1"/>
</dbReference>
<dbReference type="Gene3D" id="3.20.20.70">
    <property type="entry name" value="Aldolase class I"/>
    <property type="match status" value="2"/>
</dbReference>
<evidence type="ECO:0000313" key="3">
    <source>
        <dbReference type="Proteomes" id="UP000815677"/>
    </source>
</evidence>
<evidence type="ECO:0000313" key="2">
    <source>
        <dbReference type="EMBL" id="GAT44830.1"/>
    </source>
</evidence>
<dbReference type="InterPro" id="IPR013785">
    <property type="entry name" value="Aldolase_TIM"/>
</dbReference>
<reference evidence="2" key="1">
    <citation type="submission" date="2014-09" db="EMBL/GenBank/DDBJ databases">
        <title>Genome sequence of the luminous mushroom Mycena chlorophos for searching fungal bioluminescence genes.</title>
        <authorList>
            <person name="Tanaka Y."/>
            <person name="Kasuga D."/>
            <person name="Oba Y."/>
            <person name="Hase S."/>
            <person name="Sato K."/>
            <person name="Oba Y."/>
            <person name="Sakakibara Y."/>
        </authorList>
    </citation>
    <scope>NUCLEOTIDE SEQUENCE</scope>
</reference>
<dbReference type="EMBL" id="DF840271">
    <property type="protein sequence ID" value="GAT44830.1"/>
    <property type="molecule type" value="Genomic_DNA"/>
</dbReference>
<accession>A0ABQ0L131</accession>
<dbReference type="InterPro" id="IPR045247">
    <property type="entry name" value="Oye-like"/>
</dbReference>
<sequence>MSTEKLFSPLRVGPFELQHRVVLAPLTRYKGDAEHVPYLPLVKDYYTQRGSAPGTLLITEGTFIAGRAGGYAHIPGIWSKAQIENWKEVTASVHAKGSRRSELSLRLSLGRPDQEYVKLYAQAARNAIEAGFDGVEVHSANGYLPDQFLQDITNKRTDSYGGSIENRSRFVLEIVDAVVKAVGAERTAIRFSPWGHFNEMGMDHPVPQFSHTISTLASTYQNPPLAYLHIVEPRVQGNVTRNPSDVGTTESNAEFRKLWRGPGRVTLLAGAFTKEIALKTLAGEQTEAGETLGIVFGRLFISNPDLPRRLKEDIPLRAYDRTTFYLIGENSPRGYTDQPFADEDGLTCTS</sequence>
<dbReference type="SUPFAM" id="SSF51395">
    <property type="entry name" value="FMN-linked oxidoreductases"/>
    <property type="match status" value="1"/>
</dbReference>
<protein>
    <recommendedName>
        <fullName evidence="1">NADH:flavin oxidoreductase/NADH oxidase N-terminal domain-containing protein</fullName>
    </recommendedName>
</protein>
<gene>
    <name evidence="2" type="ORF">MCHLO_02438</name>
</gene>
<evidence type="ECO:0000259" key="1">
    <source>
        <dbReference type="Pfam" id="PF00724"/>
    </source>
</evidence>
<dbReference type="InterPro" id="IPR001155">
    <property type="entry name" value="OxRdtase_FMN_N"/>
</dbReference>
<dbReference type="PANTHER" id="PTHR22893">
    <property type="entry name" value="NADH OXIDOREDUCTASE-RELATED"/>
    <property type="match status" value="1"/>
</dbReference>
<organism evidence="2 3">
    <name type="scientific">Mycena chlorophos</name>
    <name type="common">Agaric fungus</name>
    <name type="synonym">Agaricus chlorophos</name>
    <dbReference type="NCBI Taxonomy" id="658473"/>
    <lineage>
        <taxon>Eukaryota</taxon>
        <taxon>Fungi</taxon>
        <taxon>Dikarya</taxon>
        <taxon>Basidiomycota</taxon>
        <taxon>Agaricomycotina</taxon>
        <taxon>Agaricomycetes</taxon>
        <taxon>Agaricomycetidae</taxon>
        <taxon>Agaricales</taxon>
        <taxon>Marasmiineae</taxon>
        <taxon>Mycenaceae</taxon>
        <taxon>Mycena</taxon>
    </lineage>
</organism>
<name>A0ABQ0L131_MYCCL</name>
<proteinExistence type="predicted"/>